<keyword evidence="3" id="KW-0813">Transport</keyword>
<evidence type="ECO:0000256" key="9">
    <source>
        <dbReference type="SAM" id="Phobius"/>
    </source>
</evidence>
<protein>
    <recommendedName>
        <fullName evidence="12">Protein translocase SEC61 complex gamma subunit, archaeal and eukaryotic</fullName>
    </recommendedName>
</protein>
<proteinExistence type="inferred from homology"/>
<keyword evidence="7" id="KW-0811">Translocation</keyword>
<comment type="subcellular location">
    <subcellularLocation>
        <location evidence="1">Membrane</location>
    </subcellularLocation>
</comment>
<comment type="similarity">
    <text evidence="2">Belongs to the SecE/SEC61-gamma family.</text>
</comment>
<dbReference type="SUPFAM" id="SSF103456">
    <property type="entry name" value="Preprotein translocase SecE subunit"/>
    <property type="match status" value="1"/>
</dbReference>
<sequence length="67" mass="7803">MSEKTKENRLTKELMRGKHFISKCEFPTKDEYMLLLRQHVIGIGFLGVLGYIVRFVHILINNVIVGK</sequence>
<accession>L2GT97</accession>
<dbReference type="Proteomes" id="UP000011081">
    <property type="component" value="Unassembled WGS sequence"/>
</dbReference>
<evidence type="ECO:0000313" key="11">
    <source>
        <dbReference type="Proteomes" id="UP000011081"/>
    </source>
</evidence>
<evidence type="ECO:0000256" key="1">
    <source>
        <dbReference type="ARBA" id="ARBA00004370"/>
    </source>
</evidence>
<dbReference type="HOGENOM" id="CLU_167752_2_1_1"/>
<keyword evidence="6 9" id="KW-1133">Transmembrane helix</keyword>
<dbReference type="GO" id="GO:0016020">
    <property type="term" value="C:membrane"/>
    <property type="evidence" value="ECO:0007669"/>
    <property type="project" value="UniProtKB-SubCell"/>
</dbReference>
<dbReference type="Pfam" id="PF00584">
    <property type="entry name" value="SecE"/>
    <property type="match status" value="1"/>
</dbReference>
<dbReference type="GO" id="GO:0006886">
    <property type="term" value="P:intracellular protein transport"/>
    <property type="evidence" value="ECO:0007669"/>
    <property type="project" value="InterPro"/>
</dbReference>
<organism evidence="10 11">
    <name type="scientific">Vavraia culicis (isolate floridensis)</name>
    <name type="common">Microsporidian parasite</name>
    <dbReference type="NCBI Taxonomy" id="948595"/>
    <lineage>
        <taxon>Eukaryota</taxon>
        <taxon>Fungi</taxon>
        <taxon>Fungi incertae sedis</taxon>
        <taxon>Microsporidia</taxon>
        <taxon>Pleistophoridae</taxon>
        <taxon>Vavraia</taxon>
    </lineage>
</organism>
<evidence type="ECO:0000256" key="7">
    <source>
        <dbReference type="ARBA" id="ARBA00023010"/>
    </source>
</evidence>
<dbReference type="InterPro" id="IPR023391">
    <property type="entry name" value="Prot_translocase_SecE_dom_sf"/>
</dbReference>
<feature type="transmembrane region" description="Helical" evidence="9">
    <location>
        <begin position="40"/>
        <end position="60"/>
    </location>
</feature>
<dbReference type="Gene3D" id="1.20.5.820">
    <property type="entry name" value="Preprotein translocase SecE subunit"/>
    <property type="match status" value="1"/>
</dbReference>
<name>L2GT97_VAVCU</name>
<reference evidence="11" key="1">
    <citation type="submission" date="2011-03" db="EMBL/GenBank/DDBJ databases">
        <title>The genome sequence of Vavraia culicis strain floridensis.</title>
        <authorList>
            <consortium name="The Broad Institute Genome Sequencing Platform"/>
            <person name="Cuomo C."/>
            <person name="Becnel J."/>
            <person name="Sanscrainte N."/>
            <person name="Young S.K."/>
            <person name="Zeng Q."/>
            <person name="Gargeya S."/>
            <person name="Fitzgerald M."/>
            <person name="Haas B."/>
            <person name="Abouelleil A."/>
            <person name="Alvarado L."/>
            <person name="Arachchi H.M."/>
            <person name="Berlin A."/>
            <person name="Chapman S.B."/>
            <person name="Gearin G."/>
            <person name="Goldberg J."/>
            <person name="Griggs A."/>
            <person name="Gujja S."/>
            <person name="Hansen M."/>
            <person name="Heiman D."/>
            <person name="Howarth C."/>
            <person name="Larimer J."/>
            <person name="Lui A."/>
            <person name="MacDonald P.J.P."/>
            <person name="McCowen C."/>
            <person name="Montmayeur A."/>
            <person name="Murphy C."/>
            <person name="Neiman D."/>
            <person name="Pearson M."/>
            <person name="Priest M."/>
            <person name="Roberts A."/>
            <person name="Saif S."/>
            <person name="Shea T."/>
            <person name="Sisk P."/>
            <person name="Stolte C."/>
            <person name="Sykes S."/>
            <person name="Wortman J."/>
            <person name="Nusbaum C."/>
            <person name="Birren B."/>
        </authorList>
    </citation>
    <scope>NUCLEOTIDE SEQUENCE [LARGE SCALE GENOMIC DNA]</scope>
    <source>
        <strain evidence="11">floridensis</strain>
    </source>
</reference>
<dbReference type="InParanoid" id="L2GT97"/>
<keyword evidence="8 9" id="KW-0472">Membrane</keyword>
<dbReference type="GO" id="GO:0006605">
    <property type="term" value="P:protein targeting"/>
    <property type="evidence" value="ECO:0007669"/>
    <property type="project" value="InterPro"/>
</dbReference>
<evidence type="ECO:0000313" key="10">
    <source>
        <dbReference type="EMBL" id="ELA46330.1"/>
    </source>
</evidence>
<dbReference type="FunCoup" id="L2GT97">
    <property type="interactions" value="108"/>
</dbReference>
<dbReference type="GeneID" id="19880042"/>
<evidence type="ECO:0000256" key="5">
    <source>
        <dbReference type="ARBA" id="ARBA00022927"/>
    </source>
</evidence>
<dbReference type="OrthoDB" id="2194864at2759"/>
<evidence type="ECO:0000256" key="2">
    <source>
        <dbReference type="ARBA" id="ARBA00008274"/>
    </source>
</evidence>
<evidence type="ECO:0000256" key="3">
    <source>
        <dbReference type="ARBA" id="ARBA00022448"/>
    </source>
</evidence>
<evidence type="ECO:0008006" key="12">
    <source>
        <dbReference type="Google" id="ProtNLM"/>
    </source>
</evidence>
<keyword evidence="5" id="KW-0653">Protein transport</keyword>
<keyword evidence="11" id="KW-1185">Reference proteome</keyword>
<dbReference type="EMBL" id="GL877450">
    <property type="protein sequence ID" value="ELA46330.1"/>
    <property type="molecule type" value="Genomic_DNA"/>
</dbReference>
<dbReference type="AlphaFoldDB" id="L2GT97"/>
<gene>
    <name evidence="10" type="ORF">VCUG_02175</name>
</gene>
<evidence type="ECO:0000256" key="4">
    <source>
        <dbReference type="ARBA" id="ARBA00022692"/>
    </source>
</evidence>
<evidence type="ECO:0000256" key="8">
    <source>
        <dbReference type="ARBA" id="ARBA00023136"/>
    </source>
</evidence>
<keyword evidence="4 9" id="KW-0812">Transmembrane</keyword>
<dbReference type="OMA" id="PSSKEYW"/>
<evidence type="ECO:0000256" key="6">
    <source>
        <dbReference type="ARBA" id="ARBA00022989"/>
    </source>
</evidence>
<dbReference type="VEuPathDB" id="MicrosporidiaDB:VCUG_02175"/>
<dbReference type="InterPro" id="IPR001901">
    <property type="entry name" value="Translocase_SecE/Sec61-g"/>
</dbReference>
<dbReference type="RefSeq" id="XP_008075188.1">
    <property type="nucleotide sequence ID" value="XM_008076997.1"/>
</dbReference>